<dbReference type="Pfam" id="PF22503">
    <property type="entry name" value="DUF6992"/>
    <property type="match status" value="1"/>
</dbReference>
<evidence type="ECO:0000256" key="1">
    <source>
        <dbReference type="SAM" id="SignalP"/>
    </source>
</evidence>
<dbReference type="Proteomes" id="UP001501153">
    <property type="component" value="Unassembled WGS sequence"/>
</dbReference>
<organism evidence="2 3">
    <name type="scientific">Hymenobacter saemangeumensis</name>
    <dbReference type="NCBI Taxonomy" id="1084522"/>
    <lineage>
        <taxon>Bacteria</taxon>
        <taxon>Pseudomonadati</taxon>
        <taxon>Bacteroidota</taxon>
        <taxon>Cytophagia</taxon>
        <taxon>Cytophagales</taxon>
        <taxon>Hymenobacteraceae</taxon>
        <taxon>Hymenobacter</taxon>
    </lineage>
</organism>
<feature type="signal peptide" evidence="1">
    <location>
        <begin position="1"/>
        <end position="18"/>
    </location>
</feature>
<gene>
    <name evidence="2" type="ORF">GCM10023185_41580</name>
</gene>
<keyword evidence="1" id="KW-0732">Signal</keyword>
<reference evidence="3" key="1">
    <citation type="journal article" date="2019" name="Int. J. Syst. Evol. Microbiol.">
        <title>The Global Catalogue of Microorganisms (GCM) 10K type strain sequencing project: providing services to taxonomists for standard genome sequencing and annotation.</title>
        <authorList>
            <consortium name="The Broad Institute Genomics Platform"/>
            <consortium name="The Broad Institute Genome Sequencing Center for Infectious Disease"/>
            <person name="Wu L."/>
            <person name="Ma J."/>
        </authorList>
    </citation>
    <scope>NUCLEOTIDE SEQUENCE [LARGE SCALE GENOMIC DNA]</scope>
    <source>
        <strain evidence="3">JCM 17923</strain>
    </source>
</reference>
<comment type="caution">
    <text evidence="2">The sequence shown here is derived from an EMBL/GenBank/DDBJ whole genome shotgun (WGS) entry which is preliminary data.</text>
</comment>
<evidence type="ECO:0008006" key="4">
    <source>
        <dbReference type="Google" id="ProtNLM"/>
    </source>
</evidence>
<evidence type="ECO:0000313" key="3">
    <source>
        <dbReference type="Proteomes" id="UP001501153"/>
    </source>
</evidence>
<keyword evidence="3" id="KW-1185">Reference proteome</keyword>
<dbReference type="EMBL" id="BAABGZ010000080">
    <property type="protein sequence ID" value="GAA4368658.1"/>
    <property type="molecule type" value="Genomic_DNA"/>
</dbReference>
<protein>
    <recommendedName>
        <fullName evidence="4">DUF4386 family protein</fullName>
    </recommendedName>
</protein>
<sequence length="203" mass="21856">MRRLLALVFLFLPLGLAAQTPPAGLTEFNSRREALNRQGMNVLGGWALLNVAAGTAGALTADGQAKYFSQMSLGWGAVNLALVAATRLSQRPVPADRAETVRAQLTTENLYLFNAGLDAAYIATGFYLREQAKTQDSEAAAQRSRGYGDALLLQGGFLFLFDGLMYTAQHRHGNQQLYRLLSQLRVGPTGVALCIPIAGRPAM</sequence>
<accession>A0ABP8IRD9</accession>
<name>A0ABP8IRD9_9BACT</name>
<feature type="chain" id="PRO_5046971272" description="DUF4386 family protein" evidence="1">
    <location>
        <begin position="19"/>
        <end position="203"/>
    </location>
</feature>
<dbReference type="RefSeq" id="WP_345238078.1">
    <property type="nucleotide sequence ID" value="NZ_BAABGZ010000080.1"/>
</dbReference>
<dbReference type="InterPro" id="IPR054261">
    <property type="entry name" value="DUF6992"/>
</dbReference>
<evidence type="ECO:0000313" key="2">
    <source>
        <dbReference type="EMBL" id="GAA4368658.1"/>
    </source>
</evidence>
<proteinExistence type="predicted"/>